<reference evidence="2" key="1">
    <citation type="journal article" date="2015" name="Nature">
        <title>Complex archaea that bridge the gap between prokaryotes and eukaryotes.</title>
        <authorList>
            <person name="Spang A."/>
            <person name="Saw J.H."/>
            <person name="Jorgensen S.L."/>
            <person name="Zaremba-Niedzwiedzka K."/>
            <person name="Martijn J."/>
            <person name="Lind A.E."/>
            <person name="van Eijk R."/>
            <person name="Schleper C."/>
            <person name="Guy L."/>
            <person name="Ettema T.J."/>
        </authorList>
    </citation>
    <scope>NUCLEOTIDE SEQUENCE</scope>
</reference>
<feature type="transmembrane region" description="Helical" evidence="1">
    <location>
        <begin position="106"/>
        <end position="126"/>
    </location>
</feature>
<keyword evidence="1" id="KW-1133">Transmembrane helix</keyword>
<comment type="caution">
    <text evidence="2">The sequence shown here is derived from an EMBL/GenBank/DDBJ whole genome shotgun (WGS) entry which is preliminary data.</text>
</comment>
<protein>
    <submittedName>
        <fullName evidence="2">Uncharacterized protein</fullName>
    </submittedName>
</protein>
<feature type="transmembrane region" description="Helical" evidence="1">
    <location>
        <begin position="138"/>
        <end position="160"/>
    </location>
</feature>
<sequence>MFLLLIPLVSSITFYTDKSATIWAVCKNNTYVESTANLTIRYPNSTVWIANATMTAITTGKFNYTFITPNITGNYLSSVICNIGGVDGFAEDDFWIRESEEEMTSMAVVIFLMILTVGVFFTPKFFRFHNKYLQSTMTGLAILFGLFLLSLDTAMVVTVAAKANLGINRELFRLLWLINWSAYLGMVIVVLSFGYNMLQAWKVDKQNKRMGYDDERE</sequence>
<dbReference type="EMBL" id="LAZR01002665">
    <property type="protein sequence ID" value="KKN27128.1"/>
    <property type="molecule type" value="Genomic_DNA"/>
</dbReference>
<feature type="transmembrane region" description="Helical" evidence="1">
    <location>
        <begin position="180"/>
        <end position="198"/>
    </location>
</feature>
<accession>A0A0F9SCL7</accession>
<keyword evidence="1" id="KW-0472">Membrane</keyword>
<dbReference type="AlphaFoldDB" id="A0A0F9SCL7"/>
<evidence type="ECO:0000313" key="2">
    <source>
        <dbReference type="EMBL" id="KKN27128.1"/>
    </source>
</evidence>
<evidence type="ECO:0000256" key="1">
    <source>
        <dbReference type="SAM" id="Phobius"/>
    </source>
</evidence>
<keyword evidence="1" id="KW-0812">Transmembrane</keyword>
<organism evidence="2">
    <name type="scientific">marine sediment metagenome</name>
    <dbReference type="NCBI Taxonomy" id="412755"/>
    <lineage>
        <taxon>unclassified sequences</taxon>
        <taxon>metagenomes</taxon>
        <taxon>ecological metagenomes</taxon>
    </lineage>
</organism>
<name>A0A0F9SCL7_9ZZZZ</name>
<gene>
    <name evidence="2" type="ORF">LCGC14_0867780</name>
</gene>
<proteinExistence type="predicted"/>